<dbReference type="PANTHER" id="PTHR46847:SF2">
    <property type="entry name" value="ABC TRANSPORTER SUGAR-BINDING PROTEIN"/>
    <property type="match status" value="1"/>
</dbReference>
<dbReference type="PROSITE" id="PS51257">
    <property type="entry name" value="PROKAR_LIPOPROTEIN"/>
    <property type="match status" value="1"/>
</dbReference>
<evidence type="ECO:0000259" key="5">
    <source>
        <dbReference type="Pfam" id="PF13407"/>
    </source>
</evidence>
<evidence type="ECO:0000313" key="7">
    <source>
        <dbReference type="Proteomes" id="UP000275256"/>
    </source>
</evidence>
<comment type="similarity">
    <text evidence="2">Belongs to the bacterial solute-binding protein 2 family.</text>
</comment>
<dbReference type="InterPro" id="IPR028082">
    <property type="entry name" value="Peripla_BP_I"/>
</dbReference>
<keyword evidence="3 4" id="KW-0732">Signal</keyword>
<sequence>MGAPKWALVGLSMVLMAGFAGCTPDDQEPVTIGLITKQENNPYWVTMRRVAEDVAKSEGVTLLTATGTSDTDIDSEVNAIEAMVDEGVDGILIAGTDSKGVVPAIEAARAKGITVIAVDTPVDPLSAVDAFYATDNKRAGEMVGQYAAAKAKELGLEPQVAILDLAPGISSGELRREGFLAGFGIADDDPVIVGSTDTSGDRELGKVAMVQLLAQTPGINVVYTVNEPVALGAVEALKDAGVDLGGVVVVSVDGGCEAIKTAVRPGDIDATAQQYPQNMARKGVTAIADEVRGGEKPSGYLDTGVELITGDPAPGVTSRDVAFGIRNCWGG</sequence>
<keyword evidence="7" id="KW-1185">Reference proteome</keyword>
<proteinExistence type="inferred from homology"/>
<evidence type="ECO:0000313" key="6">
    <source>
        <dbReference type="EMBL" id="RMB58917.1"/>
    </source>
</evidence>
<organism evidence="6 7">
    <name type="scientific">Tessaracoccus antarcticus</name>
    <dbReference type="NCBI Taxonomy" id="2479848"/>
    <lineage>
        <taxon>Bacteria</taxon>
        <taxon>Bacillati</taxon>
        <taxon>Actinomycetota</taxon>
        <taxon>Actinomycetes</taxon>
        <taxon>Propionibacteriales</taxon>
        <taxon>Propionibacteriaceae</taxon>
        <taxon>Tessaracoccus</taxon>
    </lineage>
</organism>
<dbReference type="Gene3D" id="3.40.50.2300">
    <property type="match status" value="2"/>
</dbReference>
<dbReference type="SUPFAM" id="SSF53822">
    <property type="entry name" value="Periplasmic binding protein-like I"/>
    <property type="match status" value="1"/>
</dbReference>
<feature type="domain" description="Periplasmic binding protein" evidence="5">
    <location>
        <begin position="32"/>
        <end position="294"/>
    </location>
</feature>
<evidence type="ECO:0000256" key="4">
    <source>
        <dbReference type="SAM" id="SignalP"/>
    </source>
</evidence>
<feature type="chain" id="PRO_5038981127" evidence="4">
    <location>
        <begin position="23"/>
        <end position="331"/>
    </location>
</feature>
<dbReference type="InterPro" id="IPR025997">
    <property type="entry name" value="SBP_2_dom"/>
</dbReference>
<dbReference type="GO" id="GO:0030246">
    <property type="term" value="F:carbohydrate binding"/>
    <property type="evidence" value="ECO:0007669"/>
    <property type="project" value="UniProtKB-ARBA"/>
</dbReference>
<dbReference type="GO" id="GO:0030313">
    <property type="term" value="C:cell envelope"/>
    <property type="evidence" value="ECO:0007669"/>
    <property type="project" value="UniProtKB-SubCell"/>
</dbReference>
<accession>A0A3M0G496</accession>
<protein>
    <submittedName>
        <fullName evidence="6">Sugar ABC transporter substrate-binding protein</fullName>
    </submittedName>
</protein>
<dbReference type="AlphaFoldDB" id="A0A3M0G496"/>
<evidence type="ECO:0000256" key="3">
    <source>
        <dbReference type="ARBA" id="ARBA00022729"/>
    </source>
</evidence>
<evidence type="ECO:0000256" key="1">
    <source>
        <dbReference type="ARBA" id="ARBA00004196"/>
    </source>
</evidence>
<comment type="subcellular location">
    <subcellularLocation>
        <location evidence="1">Cell envelope</location>
    </subcellularLocation>
</comment>
<name>A0A3M0G496_9ACTN</name>
<feature type="signal peptide" evidence="4">
    <location>
        <begin position="1"/>
        <end position="22"/>
    </location>
</feature>
<dbReference type="OrthoDB" id="4827464at2"/>
<comment type="caution">
    <text evidence="6">The sequence shown here is derived from an EMBL/GenBank/DDBJ whole genome shotgun (WGS) entry which is preliminary data.</text>
</comment>
<reference evidence="6 7" key="1">
    <citation type="submission" date="2018-10" db="EMBL/GenBank/DDBJ databases">
        <title>Tessaracoccus antarcticuss sp. nov., isolated from sediment.</title>
        <authorList>
            <person name="Zhou L.Y."/>
            <person name="Du Z.J."/>
        </authorList>
    </citation>
    <scope>NUCLEOTIDE SEQUENCE [LARGE SCALE GENOMIC DNA]</scope>
    <source>
        <strain evidence="6 7">JDX10</strain>
    </source>
</reference>
<dbReference type="PANTHER" id="PTHR46847">
    <property type="entry name" value="D-ALLOSE-BINDING PERIPLASMIC PROTEIN-RELATED"/>
    <property type="match status" value="1"/>
</dbReference>
<gene>
    <name evidence="6" type="ORF">EAX62_12465</name>
</gene>
<dbReference type="EMBL" id="REFW01000003">
    <property type="protein sequence ID" value="RMB58917.1"/>
    <property type="molecule type" value="Genomic_DNA"/>
</dbReference>
<dbReference type="Pfam" id="PF13407">
    <property type="entry name" value="Peripla_BP_4"/>
    <property type="match status" value="1"/>
</dbReference>
<dbReference type="Proteomes" id="UP000275256">
    <property type="component" value="Unassembled WGS sequence"/>
</dbReference>
<evidence type="ECO:0000256" key="2">
    <source>
        <dbReference type="ARBA" id="ARBA00007639"/>
    </source>
</evidence>